<accession>A0A4R4J871</accession>
<evidence type="ECO:0000313" key="2">
    <source>
        <dbReference type="EMBL" id="TDB48849.1"/>
    </source>
</evidence>
<dbReference type="Proteomes" id="UP000295598">
    <property type="component" value="Unassembled WGS sequence"/>
</dbReference>
<reference evidence="2 3" key="1">
    <citation type="journal article" date="2019" name="Int. J. Syst. Evol. Microbiol.">
        <title>Photorhabdus khanii subsp. guanajuatensis subsp. nov., isolated from Heterorhabditis atacamensis, and Photorhabdus luminescens subsp. mexicana subsp. nov., isolated from Heterorhabditis mexicana entomopathogenic nematodes.</title>
        <authorList>
            <person name="Machado R.A.R."/>
            <person name="Bruno P."/>
            <person name="Arce C.C.M."/>
            <person name="Liechti N."/>
            <person name="Kohler A."/>
            <person name="Bernal J."/>
            <person name="Bruggmann R."/>
            <person name="Turlings T.C.J."/>
        </authorList>
    </citation>
    <scope>NUCLEOTIDE SEQUENCE [LARGE SCALE GENOMIC DNA]</scope>
    <source>
        <strain evidence="2 3">MEX20-17</strain>
    </source>
</reference>
<protein>
    <recommendedName>
        <fullName evidence="1">Immunity protein 45 domain-containing protein</fullName>
    </recommendedName>
</protein>
<comment type="caution">
    <text evidence="2">The sequence shown here is derived from an EMBL/GenBank/DDBJ whole genome shotgun (WGS) entry which is preliminary data.</text>
</comment>
<organism evidence="2 3">
    <name type="scientific">Photorhabdus khanii subsp. guanajuatensis</name>
    <dbReference type="NCBI Taxonomy" id="2100166"/>
    <lineage>
        <taxon>Bacteria</taxon>
        <taxon>Pseudomonadati</taxon>
        <taxon>Pseudomonadota</taxon>
        <taxon>Gammaproteobacteria</taxon>
        <taxon>Enterobacterales</taxon>
        <taxon>Morganellaceae</taxon>
        <taxon>Photorhabdus</taxon>
    </lineage>
</organism>
<sequence>MKNMTKLIDIKTSTLRSGNVFRVPGQWPYEEFVDFMVVDLSSSEHPYGLIVTSGHKAGLMLVKLPAECSLTEIRGLSTQWVIDNWVEWIYPECNVEDVHVLERYLITPETKY</sequence>
<dbReference type="AlphaFoldDB" id="A0A4R4J871"/>
<gene>
    <name evidence="2" type="ORF">C5467_18420</name>
</gene>
<evidence type="ECO:0000259" key="1">
    <source>
        <dbReference type="Pfam" id="PF15572"/>
    </source>
</evidence>
<dbReference type="EMBL" id="PUJY01000040">
    <property type="protein sequence ID" value="TDB48849.1"/>
    <property type="molecule type" value="Genomic_DNA"/>
</dbReference>
<evidence type="ECO:0000313" key="3">
    <source>
        <dbReference type="Proteomes" id="UP000295598"/>
    </source>
</evidence>
<name>A0A4R4J871_9GAMM</name>
<feature type="domain" description="Immunity protein 45" evidence="1">
    <location>
        <begin position="10"/>
        <end position="100"/>
    </location>
</feature>
<dbReference type="RefSeq" id="WP_132355628.1">
    <property type="nucleotide sequence ID" value="NZ_CAWOJO010000040.1"/>
</dbReference>
<proteinExistence type="predicted"/>
<dbReference type="Pfam" id="PF15572">
    <property type="entry name" value="Imm45"/>
    <property type="match status" value="1"/>
</dbReference>
<dbReference type="InterPro" id="IPR029077">
    <property type="entry name" value="Imm45"/>
</dbReference>